<evidence type="ECO:0000256" key="2">
    <source>
        <dbReference type="SAM" id="Phobius"/>
    </source>
</evidence>
<evidence type="ECO:0000313" key="4">
    <source>
        <dbReference type="Proteomes" id="UP000054988"/>
    </source>
</evidence>
<reference evidence="3 4" key="1">
    <citation type="submission" date="2015-12" db="EMBL/GenBank/DDBJ databases">
        <title>Draft genome sequence of Moniliophthora roreri, the causal agent of frosty pod rot of cacao.</title>
        <authorList>
            <person name="Aime M.C."/>
            <person name="Diaz-Valderrama J.R."/>
            <person name="Kijpornyongpan T."/>
            <person name="Phillips-Mora W."/>
        </authorList>
    </citation>
    <scope>NUCLEOTIDE SEQUENCE [LARGE SCALE GENOMIC DNA]</scope>
    <source>
        <strain evidence="3 4">MCA 2952</strain>
    </source>
</reference>
<feature type="compositionally biased region" description="Polar residues" evidence="1">
    <location>
        <begin position="236"/>
        <end position="247"/>
    </location>
</feature>
<proteinExistence type="predicted"/>
<feature type="transmembrane region" description="Helical" evidence="2">
    <location>
        <begin position="104"/>
        <end position="127"/>
    </location>
</feature>
<dbReference type="AlphaFoldDB" id="A0A0W0F8J4"/>
<feature type="transmembrane region" description="Helical" evidence="2">
    <location>
        <begin position="158"/>
        <end position="176"/>
    </location>
</feature>
<feature type="region of interest" description="Disordered" evidence="1">
    <location>
        <begin position="219"/>
        <end position="247"/>
    </location>
</feature>
<keyword evidence="2" id="KW-0812">Transmembrane</keyword>
<name>A0A0W0F8J4_MONRR</name>
<gene>
    <name evidence="3" type="ORF">WG66_14807</name>
</gene>
<dbReference type="Proteomes" id="UP000054988">
    <property type="component" value="Unassembled WGS sequence"/>
</dbReference>
<evidence type="ECO:0000313" key="3">
    <source>
        <dbReference type="EMBL" id="KTB32653.1"/>
    </source>
</evidence>
<accession>A0A0W0F8J4</accession>
<feature type="transmembrane region" description="Helical" evidence="2">
    <location>
        <begin position="57"/>
        <end position="84"/>
    </location>
</feature>
<organism evidence="3 4">
    <name type="scientific">Moniliophthora roreri</name>
    <name type="common">Frosty pod rot fungus</name>
    <name type="synonym">Monilia roreri</name>
    <dbReference type="NCBI Taxonomy" id="221103"/>
    <lineage>
        <taxon>Eukaryota</taxon>
        <taxon>Fungi</taxon>
        <taxon>Dikarya</taxon>
        <taxon>Basidiomycota</taxon>
        <taxon>Agaricomycotina</taxon>
        <taxon>Agaricomycetes</taxon>
        <taxon>Agaricomycetidae</taxon>
        <taxon>Agaricales</taxon>
        <taxon>Marasmiineae</taxon>
        <taxon>Marasmiaceae</taxon>
        <taxon>Moniliophthora</taxon>
    </lineage>
</organism>
<feature type="transmembrane region" description="Helical" evidence="2">
    <location>
        <begin position="134"/>
        <end position="152"/>
    </location>
</feature>
<dbReference type="EMBL" id="LATX01002209">
    <property type="protein sequence ID" value="KTB32653.1"/>
    <property type="molecule type" value="Genomic_DNA"/>
</dbReference>
<keyword evidence="2" id="KW-0472">Membrane</keyword>
<comment type="caution">
    <text evidence="3">The sequence shown here is derived from an EMBL/GenBank/DDBJ whole genome shotgun (WGS) entry which is preliminary data.</text>
</comment>
<keyword evidence="2" id="KW-1133">Transmembrane helix</keyword>
<evidence type="ECO:0000256" key="1">
    <source>
        <dbReference type="SAM" id="MobiDB-lite"/>
    </source>
</evidence>
<protein>
    <submittedName>
        <fullName evidence="3">Uncharacterized protein</fullName>
    </submittedName>
</protein>
<feature type="transmembrane region" description="Helical" evidence="2">
    <location>
        <begin position="12"/>
        <end position="36"/>
    </location>
</feature>
<sequence>MSVHPLITNSLIVAVLDSLLYGVFLLLNAFCTSLFIRRYKSNSTEDARSYWFKNPMIVGALSLFICVTGHWTCTIFDFFQGFVAFKGGTQPVEYYDDPSRPSRIARVAFLSLSVLIADGMMCIFVIFIESAFIYCAWGFIFIVALACGKQAGSVFSDTYPTIAGIAFALISARVGAESARRSNRIQSFTNPISRVHFETFQSTRDHESGLGPAYSMQVHESQGNSQMDPREIGYGTQAQQKNGRAGL</sequence>